<organism evidence="3 4">
    <name type="scientific">Portunus trituberculatus</name>
    <name type="common">Swimming crab</name>
    <name type="synonym">Neptunus trituberculatus</name>
    <dbReference type="NCBI Taxonomy" id="210409"/>
    <lineage>
        <taxon>Eukaryota</taxon>
        <taxon>Metazoa</taxon>
        <taxon>Ecdysozoa</taxon>
        <taxon>Arthropoda</taxon>
        <taxon>Crustacea</taxon>
        <taxon>Multicrustacea</taxon>
        <taxon>Malacostraca</taxon>
        <taxon>Eumalacostraca</taxon>
        <taxon>Eucarida</taxon>
        <taxon>Decapoda</taxon>
        <taxon>Pleocyemata</taxon>
        <taxon>Brachyura</taxon>
        <taxon>Eubrachyura</taxon>
        <taxon>Portunoidea</taxon>
        <taxon>Portunidae</taxon>
        <taxon>Portuninae</taxon>
        <taxon>Portunus</taxon>
    </lineage>
</organism>
<dbReference type="Pfam" id="PF03137">
    <property type="entry name" value="OATP"/>
    <property type="match status" value="1"/>
</dbReference>
<dbReference type="EMBL" id="VSRR010000449">
    <property type="protein sequence ID" value="MPC15714.1"/>
    <property type="molecule type" value="Genomic_DNA"/>
</dbReference>
<dbReference type="PANTHER" id="PTHR11388">
    <property type="entry name" value="ORGANIC ANION TRANSPORTER"/>
    <property type="match status" value="1"/>
</dbReference>
<evidence type="ECO:0000256" key="1">
    <source>
        <dbReference type="SAM" id="MobiDB-lite"/>
    </source>
</evidence>
<dbReference type="AlphaFoldDB" id="A0A5B7D465"/>
<keyword evidence="2" id="KW-1133">Transmembrane helix</keyword>
<evidence type="ECO:0000256" key="2">
    <source>
        <dbReference type="SAM" id="Phobius"/>
    </source>
</evidence>
<proteinExistence type="predicted"/>
<name>A0A5B7D465_PORTR</name>
<dbReference type="GO" id="GO:0016323">
    <property type="term" value="C:basolateral plasma membrane"/>
    <property type="evidence" value="ECO:0007669"/>
    <property type="project" value="TreeGrafter"/>
</dbReference>
<dbReference type="Proteomes" id="UP000324222">
    <property type="component" value="Unassembled WGS sequence"/>
</dbReference>
<evidence type="ECO:0000313" key="4">
    <source>
        <dbReference type="Proteomes" id="UP000324222"/>
    </source>
</evidence>
<dbReference type="OrthoDB" id="5062115at2759"/>
<dbReference type="GO" id="GO:0043252">
    <property type="term" value="P:sodium-independent organic anion transport"/>
    <property type="evidence" value="ECO:0007669"/>
    <property type="project" value="TreeGrafter"/>
</dbReference>
<sequence length="117" mass="13011">MLAKPENAAPESDENVKLDSACVVWETSCGVTGNCWLYDSDHFRRVLHLVPAVLLFISVGGELIVFLNSHKLDLYGLKDDEVEDDEEEDGKKKQDEEENSEEGIPLKTDSLMGSVIT</sequence>
<keyword evidence="2" id="KW-0472">Membrane</keyword>
<gene>
    <name evidence="3" type="ORF">E2C01_008513</name>
</gene>
<dbReference type="GO" id="GO:0015347">
    <property type="term" value="F:sodium-independent organic anion transmembrane transporter activity"/>
    <property type="evidence" value="ECO:0007669"/>
    <property type="project" value="TreeGrafter"/>
</dbReference>
<feature type="region of interest" description="Disordered" evidence="1">
    <location>
        <begin position="78"/>
        <end position="117"/>
    </location>
</feature>
<protein>
    <submittedName>
        <fullName evidence="3">Uncharacterized protein</fullName>
    </submittedName>
</protein>
<dbReference type="PANTHER" id="PTHR11388:SF76">
    <property type="entry name" value="SOLUTE CARRIER ORGANIC ANION TRANSPORTER FAMILY MEMBER"/>
    <property type="match status" value="1"/>
</dbReference>
<reference evidence="3 4" key="1">
    <citation type="submission" date="2019-05" db="EMBL/GenBank/DDBJ databases">
        <title>Another draft genome of Portunus trituberculatus and its Hox gene families provides insights of decapod evolution.</title>
        <authorList>
            <person name="Jeong J.-H."/>
            <person name="Song I."/>
            <person name="Kim S."/>
            <person name="Choi T."/>
            <person name="Kim D."/>
            <person name="Ryu S."/>
            <person name="Kim W."/>
        </authorList>
    </citation>
    <scope>NUCLEOTIDE SEQUENCE [LARGE SCALE GENOMIC DNA]</scope>
    <source>
        <tissue evidence="3">Muscle</tissue>
    </source>
</reference>
<feature type="transmembrane region" description="Helical" evidence="2">
    <location>
        <begin position="46"/>
        <end position="67"/>
    </location>
</feature>
<keyword evidence="2" id="KW-0812">Transmembrane</keyword>
<keyword evidence="4" id="KW-1185">Reference proteome</keyword>
<accession>A0A5B7D465</accession>
<dbReference type="InterPro" id="IPR004156">
    <property type="entry name" value="OATP"/>
</dbReference>
<evidence type="ECO:0000313" key="3">
    <source>
        <dbReference type="EMBL" id="MPC15714.1"/>
    </source>
</evidence>
<comment type="caution">
    <text evidence="3">The sequence shown here is derived from an EMBL/GenBank/DDBJ whole genome shotgun (WGS) entry which is preliminary data.</text>
</comment>